<proteinExistence type="predicted"/>
<feature type="transmembrane region" description="Helical" evidence="1">
    <location>
        <begin position="53"/>
        <end position="73"/>
    </location>
</feature>
<evidence type="ECO:0000313" key="2">
    <source>
        <dbReference type="EMBL" id="KFN08664.1"/>
    </source>
</evidence>
<dbReference type="AlphaFoldDB" id="A0A090ZBK8"/>
<feature type="transmembrane region" description="Helical" evidence="1">
    <location>
        <begin position="104"/>
        <end position="123"/>
    </location>
</feature>
<name>A0A090ZBK8_PAEMA</name>
<feature type="transmembrane region" description="Helical" evidence="1">
    <location>
        <begin position="20"/>
        <end position="41"/>
    </location>
</feature>
<keyword evidence="3" id="KW-1185">Reference proteome</keyword>
<protein>
    <submittedName>
        <fullName evidence="2">ABC-2 transporter family protein</fullName>
    </submittedName>
</protein>
<dbReference type="EMBL" id="JMQA01000027">
    <property type="protein sequence ID" value="KFN08664.1"/>
    <property type="molecule type" value="Genomic_DNA"/>
</dbReference>
<keyword evidence="1" id="KW-0472">Membrane</keyword>
<dbReference type="RefSeq" id="WP_036619689.1">
    <property type="nucleotide sequence ID" value="NZ_JAKOBR010000087.1"/>
</dbReference>
<evidence type="ECO:0000313" key="3">
    <source>
        <dbReference type="Proteomes" id="UP000029278"/>
    </source>
</evidence>
<reference evidence="2 3" key="1">
    <citation type="submission" date="2014-04" db="EMBL/GenBank/DDBJ databases">
        <authorList>
            <person name="Bishop-Lilly K.A."/>
            <person name="Broomall S.M."/>
            <person name="Chain P.S."/>
            <person name="Chertkov O."/>
            <person name="Coyne S.R."/>
            <person name="Daligault H.E."/>
            <person name="Davenport K.W."/>
            <person name="Erkkila T."/>
            <person name="Frey K.G."/>
            <person name="Gibbons H.S."/>
            <person name="Gu W."/>
            <person name="Jaissle J."/>
            <person name="Johnson S.L."/>
            <person name="Koroleva G.I."/>
            <person name="Ladner J.T."/>
            <person name="Lo C.-C."/>
            <person name="Minogue T.D."/>
            <person name="Munk C."/>
            <person name="Palacios G.F."/>
            <person name="Redden C.L."/>
            <person name="Rosenzweig C.N."/>
            <person name="Scholz M.B."/>
            <person name="Teshima H."/>
            <person name="Xu Y."/>
        </authorList>
    </citation>
    <scope>NUCLEOTIDE SEQUENCE [LARGE SCALE GENOMIC DNA]</scope>
    <source>
        <strain evidence="2 3">8244</strain>
    </source>
</reference>
<organism evidence="2 3">
    <name type="scientific">Paenibacillus macerans</name>
    <name type="common">Bacillus macerans</name>
    <dbReference type="NCBI Taxonomy" id="44252"/>
    <lineage>
        <taxon>Bacteria</taxon>
        <taxon>Bacillati</taxon>
        <taxon>Bacillota</taxon>
        <taxon>Bacilli</taxon>
        <taxon>Bacillales</taxon>
        <taxon>Paenibacillaceae</taxon>
        <taxon>Paenibacillus</taxon>
    </lineage>
</organism>
<accession>A0A090ZBK8</accession>
<dbReference type="GeneID" id="77011429"/>
<feature type="transmembrane region" description="Helical" evidence="1">
    <location>
        <begin position="228"/>
        <end position="247"/>
    </location>
</feature>
<feature type="transmembrane region" description="Helical" evidence="1">
    <location>
        <begin position="135"/>
        <end position="159"/>
    </location>
</feature>
<dbReference type="Proteomes" id="UP000029278">
    <property type="component" value="Unassembled WGS sequence"/>
</dbReference>
<feature type="transmembrane region" description="Helical" evidence="1">
    <location>
        <begin position="166"/>
        <end position="186"/>
    </location>
</feature>
<dbReference type="STRING" id="44252.DJ90_5315"/>
<evidence type="ECO:0000256" key="1">
    <source>
        <dbReference type="SAM" id="Phobius"/>
    </source>
</evidence>
<keyword evidence="1" id="KW-0812">Transmembrane</keyword>
<gene>
    <name evidence="2" type="ORF">DJ90_5315</name>
</gene>
<keyword evidence="1" id="KW-1133">Transmembrane helix</keyword>
<dbReference type="PATRIC" id="fig|44252.3.peg.2974"/>
<dbReference type="OrthoDB" id="2786532at2"/>
<comment type="caution">
    <text evidence="2">The sequence shown here is derived from an EMBL/GenBank/DDBJ whole genome shotgun (WGS) entry which is preliminary data.</text>
</comment>
<sequence>MSRWRRLLMFELRMIFRNPWFLAMPALFVLLLVWFVGRVAVREADFYQEAYTYMALFHTMTLGLVMLLGVLTVRRDIRRPSYEWSAALPVPYAAKISAKYAAGLLYFSLFTLLAGAVYAWASAQVGAASGVTLEFTGYFAASYEVSYIVTLALAMLLAICIPNRACYLIAFCAWMFGTFFMDIFLLDRNHWYVLRAFHLSQLAMNGDLGIDTWGMRLIADEQAASRRFVLAFALLLLTSGTVILDRLRPAGRRAYSWIAAGVALLLAAGAFIPYGSIWRERYAEYEAKQLDPSIPTVNEFLIAQASSASRSAGFFAITGYDIDLKRTPDDRLHFNVRLQIPAKRLHGSPELTFTLNRTFRVEDVRVAGAAAAFVQQGERLTVKPAEPATGELLRVEMKYSGAVMDYMPRNQAQEAYNAFVRGKNVDLPWYMAWYPLPGDRPVYLKKGEASTLRLAEEFRLMKESGEHGFSPIHVRLNVSGFETPLFSNLTESVRRRDGQTFESDVLTGVRLVGGEFVELEHPGLPVRLVTTPYAVRRVEKMFAECNEMYRYFTSWLPDFRSKLEQVLVLPMYIPNNLTNLEERTLLMNWLSRDREEDSGTDAETLMYRMLLGTDDGKFEITDSYTDVRPQIRALIWYVYCREQTDYTEEDMEKGPQSKILSDLFQNNVGLRMVREVETALDEDKSKQVKEMLNYFYSRGLEIPDTQFNADKGSITYREWLREWKKAMRMKGEG</sequence>
<feature type="transmembrane region" description="Helical" evidence="1">
    <location>
        <begin position="254"/>
        <end position="274"/>
    </location>
</feature>
<dbReference type="HOGENOM" id="CLU_378015_0_0_9"/>